<evidence type="ECO:0000313" key="3">
    <source>
        <dbReference type="Proteomes" id="UP001501676"/>
    </source>
</evidence>
<organism evidence="2 3">
    <name type="scientific">Cryptosporangium minutisporangium</name>
    <dbReference type="NCBI Taxonomy" id="113569"/>
    <lineage>
        <taxon>Bacteria</taxon>
        <taxon>Bacillati</taxon>
        <taxon>Actinomycetota</taxon>
        <taxon>Actinomycetes</taxon>
        <taxon>Cryptosporangiales</taxon>
        <taxon>Cryptosporangiaceae</taxon>
        <taxon>Cryptosporangium</taxon>
    </lineage>
</organism>
<accession>A0ABP6TAF8</accession>
<evidence type="ECO:0000256" key="1">
    <source>
        <dbReference type="SAM" id="MobiDB-lite"/>
    </source>
</evidence>
<gene>
    <name evidence="2" type="ORF">GCM10020369_78000</name>
</gene>
<comment type="caution">
    <text evidence="2">The sequence shown here is derived from an EMBL/GenBank/DDBJ whole genome shotgun (WGS) entry which is preliminary data.</text>
</comment>
<sequence>MIPHVDVEAGIVPELPAAAQYWMPAKEEMLGEGIGYFRGVWSLYDVTREDAAAVAASEQAAVAALDVLSPNAQQFDRLARVLETHDPSTDADDEAAVALLAEQVDLTSLHLGGLEVGVAGLSFALAAIGCIPAASCRGHMGDDAWSYNPIVFAAVDRPHADWLLPRVRRAKCGFGIGAGRENVLAIQAHSIVDLMALTASILRESDGLPAPPLRWGRSRSADADHRLRAPGPR</sequence>
<dbReference type="Proteomes" id="UP001501676">
    <property type="component" value="Unassembled WGS sequence"/>
</dbReference>
<keyword evidence="3" id="KW-1185">Reference proteome</keyword>
<proteinExistence type="predicted"/>
<name>A0ABP6TAF8_9ACTN</name>
<protein>
    <submittedName>
        <fullName evidence="2">Uncharacterized protein</fullName>
    </submittedName>
</protein>
<reference evidence="3" key="1">
    <citation type="journal article" date="2019" name="Int. J. Syst. Evol. Microbiol.">
        <title>The Global Catalogue of Microorganisms (GCM) 10K type strain sequencing project: providing services to taxonomists for standard genome sequencing and annotation.</title>
        <authorList>
            <consortium name="The Broad Institute Genomics Platform"/>
            <consortium name="The Broad Institute Genome Sequencing Center for Infectious Disease"/>
            <person name="Wu L."/>
            <person name="Ma J."/>
        </authorList>
    </citation>
    <scope>NUCLEOTIDE SEQUENCE [LARGE SCALE GENOMIC DNA]</scope>
    <source>
        <strain evidence="3">JCM 9458</strain>
    </source>
</reference>
<feature type="region of interest" description="Disordered" evidence="1">
    <location>
        <begin position="213"/>
        <end position="233"/>
    </location>
</feature>
<evidence type="ECO:0000313" key="2">
    <source>
        <dbReference type="EMBL" id="GAA3397512.1"/>
    </source>
</evidence>
<dbReference type="EMBL" id="BAAAYN010000066">
    <property type="protein sequence ID" value="GAA3397512.1"/>
    <property type="molecule type" value="Genomic_DNA"/>
</dbReference>
<dbReference type="RefSeq" id="WP_345733356.1">
    <property type="nucleotide sequence ID" value="NZ_BAAAYN010000066.1"/>
</dbReference>